<accession>A0A9Q1KRG9</accession>
<dbReference type="PRINTS" id="PR00838">
    <property type="entry name" value="V5ALLERGEN"/>
</dbReference>
<comment type="function">
    <text evidence="1">Probably involved in the defense reaction of plants against pathogens.</text>
</comment>
<comment type="caution">
    <text evidence="9">The sequence shown here is derived from an EMBL/GenBank/DDBJ whole genome shotgun (WGS) entry which is preliminary data.</text>
</comment>
<evidence type="ECO:0000256" key="6">
    <source>
        <dbReference type="ARBA" id="ARBA00023265"/>
    </source>
</evidence>
<keyword evidence="6" id="KW-0568">Pathogenesis-related protein</keyword>
<name>A0A9Q1KRG9_9CARY</name>
<dbReference type="FunFam" id="3.40.33.10:FF:000006">
    <property type="entry name" value="Putative pathogenesis-related protein 1"/>
    <property type="match status" value="1"/>
</dbReference>
<protein>
    <recommendedName>
        <fullName evidence="8">SCP domain-containing protein</fullName>
    </recommendedName>
</protein>
<dbReference type="InterPro" id="IPR001283">
    <property type="entry name" value="CRISP-related"/>
</dbReference>
<evidence type="ECO:0000256" key="7">
    <source>
        <dbReference type="SAM" id="SignalP"/>
    </source>
</evidence>
<dbReference type="CDD" id="cd05381">
    <property type="entry name" value="CAP_PR-1"/>
    <property type="match status" value="1"/>
</dbReference>
<dbReference type="InterPro" id="IPR035940">
    <property type="entry name" value="CAP_sf"/>
</dbReference>
<evidence type="ECO:0000256" key="4">
    <source>
        <dbReference type="ARBA" id="ARBA00022821"/>
    </source>
</evidence>
<dbReference type="Pfam" id="PF00188">
    <property type="entry name" value="CAP"/>
    <property type="match status" value="1"/>
</dbReference>
<evidence type="ECO:0000256" key="5">
    <source>
        <dbReference type="ARBA" id="ARBA00023157"/>
    </source>
</evidence>
<feature type="chain" id="PRO_5040425538" description="SCP domain-containing protein" evidence="7">
    <location>
        <begin position="28"/>
        <end position="167"/>
    </location>
</feature>
<dbReference type="Gene3D" id="3.40.33.10">
    <property type="entry name" value="CAP"/>
    <property type="match status" value="1"/>
</dbReference>
<keyword evidence="10" id="KW-1185">Reference proteome</keyword>
<proteinExistence type="inferred from homology"/>
<comment type="similarity">
    <text evidence="2">Belongs to the CRISP family.</text>
</comment>
<evidence type="ECO:0000256" key="2">
    <source>
        <dbReference type="ARBA" id="ARBA00009923"/>
    </source>
</evidence>
<dbReference type="InterPro" id="IPR002413">
    <property type="entry name" value="V5_allergen-like"/>
</dbReference>
<feature type="domain" description="SCP" evidence="8">
    <location>
        <begin position="29"/>
        <end position="162"/>
    </location>
</feature>
<dbReference type="SMART" id="SM00198">
    <property type="entry name" value="SCP"/>
    <property type="match status" value="1"/>
</dbReference>
<reference evidence="9" key="1">
    <citation type="submission" date="2022-04" db="EMBL/GenBank/DDBJ databases">
        <title>Carnegiea gigantea Genome sequencing and assembly v2.</title>
        <authorList>
            <person name="Copetti D."/>
            <person name="Sanderson M.J."/>
            <person name="Burquez A."/>
            <person name="Wojciechowski M.F."/>
        </authorList>
    </citation>
    <scope>NUCLEOTIDE SEQUENCE</scope>
    <source>
        <strain evidence="9">SGP5-SGP5p</strain>
        <tissue evidence="9">Aerial part</tissue>
    </source>
</reference>
<dbReference type="InterPro" id="IPR014044">
    <property type="entry name" value="CAP_dom"/>
</dbReference>
<evidence type="ECO:0000259" key="8">
    <source>
        <dbReference type="SMART" id="SM00198"/>
    </source>
</evidence>
<dbReference type="AlphaFoldDB" id="A0A9Q1KRG9"/>
<dbReference type="PRINTS" id="PR00837">
    <property type="entry name" value="V5TPXLIKE"/>
</dbReference>
<evidence type="ECO:0000256" key="3">
    <source>
        <dbReference type="ARBA" id="ARBA00022729"/>
    </source>
</evidence>
<keyword evidence="5" id="KW-1015">Disulfide bond</keyword>
<dbReference type="SUPFAM" id="SSF55797">
    <property type="entry name" value="PR-1-like"/>
    <property type="match status" value="1"/>
</dbReference>
<sequence length="167" mass="18293">MAFCKTLSIFTCIVIMLTLGLLQPSQAQNSPQDFLDAHNAARAAVGVGDMEWSDEVAAYAEQYANQRIDDCAMQHSNGQYGENLAEMSDDSLDAAGAVKMWVDEGENYDYDSNTCTTGQDQCLHYTQVVWRDSVQLGCARVVCNTGGTFIICNYNPPGKEPSQKVLT</sequence>
<dbReference type="EMBL" id="JAKOGI010000038">
    <property type="protein sequence ID" value="KAJ8447501.1"/>
    <property type="molecule type" value="Genomic_DNA"/>
</dbReference>
<dbReference type="PANTHER" id="PTHR10334">
    <property type="entry name" value="CYSTEINE-RICH SECRETORY PROTEIN-RELATED"/>
    <property type="match status" value="1"/>
</dbReference>
<organism evidence="9 10">
    <name type="scientific">Carnegiea gigantea</name>
    <dbReference type="NCBI Taxonomy" id="171969"/>
    <lineage>
        <taxon>Eukaryota</taxon>
        <taxon>Viridiplantae</taxon>
        <taxon>Streptophyta</taxon>
        <taxon>Embryophyta</taxon>
        <taxon>Tracheophyta</taxon>
        <taxon>Spermatophyta</taxon>
        <taxon>Magnoliopsida</taxon>
        <taxon>eudicotyledons</taxon>
        <taxon>Gunneridae</taxon>
        <taxon>Pentapetalae</taxon>
        <taxon>Caryophyllales</taxon>
        <taxon>Cactineae</taxon>
        <taxon>Cactaceae</taxon>
        <taxon>Cactoideae</taxon>
        <taxon>Echinocereeae</taxon>
        <taxon>Carnegiea</taxon>
    </lineage>
</organism>
<gene>
    <name evidence="9" type="ORF">Cgig2_019495</name>
</gene>
<evidence type="ECO:0000313" key="9">
    <source>
        <dbReference type="EMBL" id="KAJ8447501.1"/>
    </source>
</evidence>
<dbReference type="Proteomes" id="UP001153076">
    <property type="component" value="Unassembled WGS sequence"/>
</dbReference>
<feature type="signal peptide" evidence="7">
    <location>
        <begin position="1"/>
        <end position="27"/>
    </location>
</feature>
<evidence type="ECO:0000313" key="10">
    <source>
        <dbReference type="Proteomes" id="UP001153076"/>
    </source>
</evidence>
<keyword evidence="4" id="KW-0611">Plant defense</keyword>
<dbReference type="OrthoDB" id="337038at2759"/>
<evidence type="ECO:0000256" key="1">
    <source>
        <dbReference type="ARBA" id="ARBA00003143"/>
    </source>
</evidence>
<keyword evidence="3 7" id="KW-0732">Signal</keyword>
<dbReference type="GO" id="GO:0098542">
    <property type="term" value="P:defense response to other organism"/>
    <property type="evidence" value="ECO:0007669"/>
    <property type="project" value="UniProtKB-ARBA"/>
</dbReference>